<dbReference type="InterPro" id="IPR003115">
    <property type="entry name" value="ParB_N"/>
</dbReference>
<gene>
    <name evidence="3" type="ORF">SAMEA2259716_01823</name>
</gene>
<dbReference type="Gene3D" id="3.90.1530.10">
    <property type="entry name" value="Conserved hypothetical protein from pyrococcus furiosus pfu- 392566-001, ParB domain"/>
    <property type="match status" value="1"/>
</dbReference>
<name>A0A1U2AE54_9MYCO</name>
<dbReference type="SUPFAM" id="SSF110849">
    <property type="entry name" value="ParB/Sulfiredoxin"/>
    <property type="match status" value="1"/>
</dbReference>
<dbReference type="PANTHER" id="PTHR33375">
    <property type="entry name" value="CHROMOSOME-PARTITIONING PROTEIN PARB-RELATED"/>
    <property type="match status" value="1"/>
</dbReference>
<feature type="region of interest" description="Disordered" evidence="1">
    <location>
        <begin position="150"/>
        <end position="169"/>
    </location>
</feature>
<evidence type="ECO:0000256" key="1">
    <source>
        <dbReference type="SAM" id="MobiDB-lite"/>
    </source>
</evidence>
<organism evidence="3 4">
    <name type="scientific">Mycobacteroides abscessus subsp. massiliense</name>
    <dbReference type="NCBI Taxonomy" id="1962118"/>
    <lineage>
        <taxon>Bacteria</taxon>
        <taxon>Bacillati</taxon>
        <taxon>Actinomycetota</taxon>
        <taxon>Actinomycetes</taxon>
        <taxon>Mycobacteriales</taxon>
        <taxon>Mycobacteriaceae</taxon>
        <taxon>Mycobacteroides</taxon>
        <taxon>Mycobacteroides abscessus</taxon>
    </lineage>
</organism>
<dbReference type="Proteomes" id="UP000190074">
    <property type="component" value="Unassembled WGS sequence"/>
</dbReference>
<proteinExistence type="predicted"/>
<dbReference type="AlphaFoldDB" id="A0A1U2AE54"/>
<dbReference type="RefSeq" id="WP_079636173.1">
    <property type="nucleotide sequence ID" value="NZ_FVGW01000002.1"/>
</dbReference>
<dbReference type="GO" id="GO:0045881">
    <property type="term" value="P:positive regulation of sporulation resulting in formation of a cellular spore"/>
    <property type="evidence" value="ECO:0007669"/>
    <property type="project" value="TreeGrafter"/>
</dbReference>
<protein>
    <submittedName>
        <fullName evidence="3">ParB-like nuclease domain</fullName>
    </submittedName>
</protein>
<dbReference type="EMBL" id="FVGW01000002">
    <property type="protein sequence ID" value="SKL84387.1"/>
    <property type="molecule type" value="Genomic_DNA"/>
</dbReference>
<feature type="domain" description="ParB-like N-terminal" evidence="2">
    <location>
        <begin position="17"/>
        <end position="105"/>
    </location>
</feature>
<reference evidence="3 4" key="1">
    <citation type="submission" date="2016-11" db="EMBL/GenBank/DDBJ databases">
        <authorList>
            <consortium name="Pathogen Informatics"/>
        </authorList>
    </citation>
    <scope>NUCLEOTIDE SEQUENCE [LARGE SCALE GENOMIC DNA]</scope>
    <source>
        <strain evidence="3 4">911</strain>
    </source>
</reference>
<dbReference type="GO" id="GO:0007059">
    <property type="term" value="P:chromosome segregation"/>
    <property type="evidence" value="ECO:0007669"/>
    <property type="project" value="TreeGrafter"/>
</dbReference>
<dbReference type="InterPro" id="IPR036086">
    <property type="entry name" value="ParB/Sulfiredoxin_sf"/>
</dbReference>
<evidence type="ECO:0000313" key="4">
    <source>
        <dbReference type="Proteomes" id="UP000190074"/>
    </source>
</evidence>
<dbReference type="InterPro" id="IPR050336">
    <property type="entry name" value="Chromosome_partition/occlusion"/>
</dbReference>
<dbReference type="SMART" id="SM00470">
    <property type="entry name" value="ParB"/>
    <property type="match status" value="1"/>
</dbReference>
<sequence>MTEPTVNTAGTAVNSAARVPVSQLKTFKGNPRRGRVEDIVASLTANGQYRPIVVNRGTHTGRPNEVLAGNHTLLAARELGWADIDCWLIDVDEQQAKAIVVADNRIPELGGYDNKALLEILESLDTLDGTGYAQDDLDDLAAALEELEPASEDELAGNQGTATSLEDLKTNYDQSDQRMVVMTYVGDEYLWVVETLQRVADAHALESNAAVLVHLLKQEEAALDAAPAVAE</sequence>
<dbReference type="GO" id="GO:0005694">
    <property type="term" value="C:chromosome"/>
    <property type="evidence" value="ECO:0007669"/>
    <property type="project" value="TreeGrafter"/>
</dbReference>
<dbReference type="Pfam" id="PF02195">
    <property type="entry name" value="ParB_N"/>
    <property type="match status" value="1"/>
</dbReference>
<accession>A0A1U2AE54</accession>
<evidence type="ECO:0000313" key="3">
    <source>
        <dbReference type="EMBL" id="SKL84387.1"/>
    </source>
</evidence>
<evidence type="ECO:0000259" key="2">
    <source>
        <dbReference type="SMART" id="SM00470"/>
    </source>
</evidence>
<dbReference type="PANTHER" id="PTHR33375:SF1">
    <property type="entry name" value="CHROMOSOME-PARTITIONING PROTEIN PARB-RELATED"/>
    <property type="match status" value="1"/>
</dbReference>